<protein>
    <recommendedName>
        <fullName evidence="4">RING-type domain-containing protein</fullName>
    </recommendedName>
</protein>
<reference evidence="2 3" key="1">
    <citation type="journal article" date="2012" name="Genome Biol.">
        <title>Genome and low-iron response of an oceanic diatom adapted to chronic iron limitation.</title>
        <authorList>
            <person name="Lommer M."/>
            <person name="Specht M."/>
            <person name="Roy A.S."/>
            <person name="Kraemer L."/>
            <person name="Andreson R."/>
            <person name="Gutowska M.A."/>
            <person name="Wolf J."/>
            <person name="Bergner S.V."/>
            <person name="Schilhabel M.B."/>
            <person name="Klostermeier U.C."/>
            <person name="Beiko R.G."/>
            <person name="Rosenstiel P."/>
            <person name="Hippler M."/>
            <person name="Laroche J."/>
        </authorList>
    </citation>
    <scope>NUCLEOTIDE SEQUENCE [LARGE SCALE GENOMIC DNA]</scope>
    <source>
        <strain evidence="2 3">CCMP1005</strain>
    </source>
</reference>
<dbReference type="SMART" id="SM00671">
    <property type="entry name" value="SEL1"/>
    <property type="match status" value="3"/>
</dbReference>
<dbReference type="eggNOG" id="ENOG502QV88">
    <property type="taxonomic scope" value="Eukaryota"/>
</dbReference>
<gene>
    <name evidence="2" type="ORF">THAOC_07346</name>
</gene>
<dbReference type="PANTHER" id="PTHR43628:SF1">
    <property type="entry name" value="CHITIN SYNTHASE REGULATORY FACTOR 2-RELATED"/>
    <property type="match status" value="1"/>
</dbReference>
<dbReference type="InterPro" id="IPR006597">
    <property type="entry name" value="Sel1-like"/>
</dbReference>
<evidence type="ECO:0000313" key="2">
    <source>
        <dbReference type="EMBL" id="EJK71235.1"/>
    </source>
</evidence>
<dbReference type="AlphaFoldDB" id="K0T0L7"/>
<dbReference type="Gene3D" id="1.25.40.10">
    <property type="entry name" value="Tetratricopeptide repeat domain"/>
    <property type="match status" value="1"/>
</dbReference>
<name>K0T0L7_THAOC</name>
<organism evidence="2 3">
    <name type="scientific">Thalassiosira oceanica</name>
    <name type="common">Marine diatom</name>
    <dbReference type="NCBI Taxonomy" id="159749"/>
    <lineage>
        <taxon>Eukaryota</taxon>
        <taxon>Sar</taxon>
        <taxon>Stramenopiles</taxon>
        <taxon>Ochrophyta</taxon>
        <taxon>Bacillariophyta</taxon>
        <taxon>Coscinodiscophyceae</taxon>
        <taxon>Thalassiosirophycidae</taxon>
        <taxon>Thalassiosirales</taxon>
        <taxon>Thalassiosiraceae</taxon>
        <taxon>Thalassiosira</taxon>
    </lineage>
</organism>
<comment type="caution">
    <text evidence="2">The sequence shown here is derived from an EMBL/GenBank/DDBJ whole genome shotgun (WGS) entry which is preliminary data.</text>
</comment>
<dbReference type="Proteomes" id="UP000266841">
    <property type="component" value="Unassembled WGS sequence"/>
</dbReference>
<evidence type="ECO:0000256" key="1">
    <source>
        <dbReference type="SAM" id="MobiDB-lite"/>
    </source>
</evidence>
<dbReference type="OrthoDB" id="272077at2759"/>
<dbReference type="InterPro" id="IPR011990">
    <property type="entry name" value="TPR-like_helical_dom_sf"/>
</dbReference>
<dbReference type="InterPro" id="IPR052945">
    <property type="entry name" value="Mitotic_Regulator"/>
</dbReference>
<dbReference type="SUPFAM" id="SSF81901">
    <property type="entry name" value="HCP-like"/>
    <property type="match status" value="1"/>
</dbReference>
<evidence type="ECO:0000313" key="3">
    <source>
        <dbReference type="Proteomes" id="UP000266841"/>
    </source>
</evidence>
<proteinExistence type="predicted"/>
<dbReference type="PANTHER" id="PTHR43628">
    <property type="entry name" value="ACTIVATOR OF C KINASE PROTEIN 1-RELATED"/>
    <property type="match status" value="1"/>
</dbReference>
<evidence type="ECO:0008006" key="4">
    <source>
        <dbReference type="Google" id="ProtNLM"/>
    </source>
</evidence>
<dbReference type="Pfam" id="PF08238">
    <property type="entry name" value="Sel1"/>
    <property type="match status" value="2"/>
</dbReference>
<keyword evidence="3" id="KW-1185">Reference proteome</keyword>
<feature type="compositionally biased region" description="Low complexity" evidence="1">
    <location>
        <begin position="356"/>
        <end position="366"/>
    </location>
</feature>
<sequence>NHHHIPSTVHPHPGQGRVVTKTAKLKLDSTSPSRLTLLPSSGNHVFSSTNVMKICGACVRELPDGSFSEEQRALRQSSRRCEGCVAAGNQLVLMKKGRKRSEEDDCPICQLPLPLDVSGSLFRECCMKRVCKGCELAARKRGMRDCPFCRAPPPKKSQLLAMIRKRVAAGDPEALYFLGSQHVYGLYGLAKDVTRAIELYERAAELGVKEAHHNLGVSYANGIEVEKDMAKAFRHFEEAAMSGHVRARYNLGCREYNAGNYDLALQHWMISAKLGDDDSLNNVKGLFMNGLATKDDYASALRGHQSAIEEIHEDRSARSAWKVALSNALGPGITDWASEGPGKAHKGLAGGKHLASAATTWHSTSADVRKRRADRDDRVDGPAGDPPIDSGGTPQTHGATSTTIAVPQYSPEISLFYSSLADPYWAPSPQLVKCGRTRSGCEKTRGISKWKS</sequence>
<feature type="compositionally biased region" description="Polar residues" evidence="1">
    <location>
        <begin position="392"/>
        <end position="403"/>
    </location>
</feature>
<accession>K0T0L7</accession>
<dbReference type="EMBL" id="AGNL01007480">
    <property type="protein sequence ID" value="EJK71235.1"/>
    <property type="molecule type" value="Genomic_DNA"/>
</dbReference>
<feature type="region of interest" description="Disordered" evidence="1">
    <location>
        <begin position="356"/>
        <end position="403"/>
    </location>
</feature>
<dbReference type="SUPFAM" id="SSF57850">
    <property type="entry name" value="RING/U-box"/>
    <property type="match status" value="1"/>
</dbReference>
<feature type="non-terminal residue" evidence="2">
    <location>
        <position position="1"/>
    </location>
</feature>